<comment type="pathway">
    <text evidence="6">Metabolic intermediate biosynthesis; acetyl-CoA biosynthesis; acetyl-CoA from acetate: step 1/2.</text>
</comment>
<keyword evidence="2 6" id="KW-0808">Transferase</keyword>
<dbReference type="KEGG" id="mgb:VO56_02000"/>
<dbReference type="GO" id="GO:0006083">
    <property type="term" value="P:acetate metabolic process"/>
    <property type="evidence" value="ECO:0007669"/>
    <property type="project" value="TreeGrafter"/>
</dbReference>
<evidence type="ECO:0000256" key="6">
    <source>
        <dbReference type="HAMAP-Rule" id="MF_00020"/>
    </source>
</evidence>
<comment type="function">
    <text evidence="6">Catalyzes the formation of acetyl phosphate from acetate and ATP. Can also catalyze the reverse reaction.</text>
</comment>
<dbReference type="GO" id="GO:0000287">
    <property type="term" value="F:magnesium ion binding"/>
    <property type="evidence" value="ECO:0007669"/>
    <property type="project" value="UniProtKB-UniRule"/>
</dbReference>
<dbReference type="InterPro" id="IPR004372">
    <property type="entry name" value="Ac/propionate_kinase"/>
</dbReference>
<dbReference type="SUPFAM" id="SSF53067">
    <property type="entry name" value="Actin-like ATPase domain"/>
    <property type="match status" value="2"/>
</dbReference>
<evidence type="ECO:0000313" key="9">
    <source>
        <dbReference type="Proteomes" id="UP000032722"/>
    </source>
</evidence>
<feature type="active site" description="Proton donor/acceptor" evidence="6">
    <location>
        <position position="147"/>
    </location>
</feature>
<dbReference type="HOGENOM" id="CLU_020352_0_0_14"/>
<dbReference type="PIRSF" id="PIRSF000722">
    <property type="entry name" value="Acetate_prop_kin"/>
    <property type="match status" value="1"/>
</dbReference>
<feature type="site" description="Transition state stabilizer" evidence="6">
    <location>
        <position position="238"/>
    </location>
</feature>
<evidence type="ECO:0000256" key="4">
    <source>
        <dbReference type="ARBA" id="ARBA00022777"/>
    </source>
</evidence>
<protein>
    <recommendedName>
        <fullName evidence="6">Acetate kinase</fullName>
        <ecNumber evidence="6">2.7.2.1</ecNumber>
    </recommendedName>
    <alternativeName>
        <fullName evidence="6">Acetokinase</fullName>
    </alternativeName>
</protein>
<dbReference type="Proteomes" id="UP000032722">
    <property type="component" value="Chromosome"/>
</dbReference>
<dbReference type="GO" id="GO:0008776">
    <property type="term" value="F:acetate kinase activity"/>
    <property type="evidence" value="ECO:0007669"/>
    <property type="project" value="UniProtKB-UniRule"/>
</dbReference>
<feature type="binding site" evidence="6">
    <location>
        <begin position="205"/>
        <end position="209"/>
    </location>
    <ligand>
        <name>ATP</name>
        <dbReference type="ChEBI" id="CHEBI:30616"/>
    </ligand>
</feature>
<feature type="binding site" evidence="6">
    <location>
        <position position="16"/>
    </location>
    <ligand>
        <name>ATP</name>
        <dbReference type="ChEBI" id="CHEBI:30616"/>
    </ligand>
</feature>
<feature type="binding site" evidence="6">
    <location>
        <begin position="280"/>
        <end position="282"/>
    </location>
    <ligand>
        <name>ATP</name>
        <dbReference type="ChEBI" id="CHEBI:30616"/>
    </ligand>
</feature>
<feature type="binding site" evidence="6">
    <location>
        <position position="90"/>
    </location>
    <ligand>
        <name>substrate</name>
    </ligand>
</feature>
<dbReference type="CDD" id="cd24010">
    <property type="entry name" value="ASKHA_NBD_AcK_PK"/>
    <property type="match status" value="1"/>
</dbReference>
<keyword evidence="3 6" id="KW-0547">Nucleotide-binding</keyword>
<dbReference type="PATRIC" id="fig|29556.3.peg.404"/>
<organism evidence="8 9">
    <name type="scientific">Mycoplasmopsis gallinacea</name>
    <dbReference type="NCBI Taxonomy" id="29556"/>
    <lineage>
        <taxon>Bacteria</taxon>
        <taxon>Bacillati</taxon>
        <taxon>Mycoplasmatota</taxon>
        <taxon>Mycoplasmoidales</taxon>
        <taxon>Metamycoplasmataceae</taxon>
        <taxon>Mycoplasmopsis</taxon>
    </lineage>
</organism>
<evidence type="ECO:0000313" key="8">
    <source>
        <dbReference type="EMBL" id="AKA50017.1"/>
    </source>
</evidence>
<evidence type="ECO:0000256" key="7">
    <source>
        <dbReference type="RuleBase" id="RU003835"/>
    </source>
</evidence>
<dbReference type="InterPro" id="IPR023865">
    <property type="entry name" value="Aliphatic_acid_kinase_CS"/>
</dbReference>
<dbReference type="Pfam" id="PF00871">
    <property type="entry name" value="Acetate_kinase"/>
    <property type="match status" value="1"/>
</dbReference>
<comment type="similarity">
    <text evidence="1 6 7">Belongs to the acetokinase family.</text>
</comment>
<comment type="cofactor">
    <cofactor evidence="6">
        <name>Mg(2+)</name>
        <dbReference type="ChEBI" id="CHEBI:18420"/>
    </cofactor>
    <cofactor evidence="6">
        <name>Mn(2+)</name>
        <dbReference type="ChEBI" id="CHEBI:29035"/>
    </cofactor>
    <text evidence="6">Mg(2+). Can also accept Mn(2+).</text>
</comment>
<accession>A0A0D5ZJX2</accession>
<dbReference type="GO" id="GO:0005737">
    <property type="term" value="C:cytoplasm"/>
    <property type="evidence" value="ECO:0007669"/>
    <property type="project" value="UniProtKB-SubCell"/>
</dbReference>
<feature type="binding site" evidence="6">
    <location>
        <position position="9"/>
    </location>
    <ligand>
        <name>Mg(2+)</name>
        <dbReference type="ChEBI" id="CHEBI:18420"/>
    </ligand>
</feature>
<keyword evidence="4 6" id="KW-0418">Kinase</keyword>
<sequence>MEHKILVINAGSSSIKLSLFNKDSLELLASGIAERITLPMGNISIKFKGEKFEKEVAMPNHEVAVEEVYKLMQEIKLIENKDEIQYIGFRVVQGGTYFSSTSKITQQEIDLIQECSIYAPLHNPGAVQAMYGFKKVFPNALLSADFDTAFHTTIDKVNSTYPINRELAEKLKIKRYGAHGISHQYITERLSQILGKEKVTFVNLHLGNGASLCAVKDSRSFDTSMGLTPLAGIMMGTRSGDIDPSIHQFVKAQTGIDVEEFTDLLNKKSGLLGVSGISSDMRDVRDAALKGDENAQFTLELFAQRVADYTAMYANKLGGKIDAIVFTAGIGENDKSIRRMIVEKLFFKNIKLDLELNQLSRGSEYRLISAQDSEVPIYVISTNEELVIAKNARKIYENR</sequence>
<dbReference type="AlphaFoldDB" id="A0A0D5ZJX2"/>
<dbReference type="Gene3D" id="3.30.420.40">
    <property type="match status" value="2"/>
</dbReference>
<dbReference type="InterPro" id="IPR000890">
    <property type="entry name" value="Aliphatic_acid_kin_short-chain"/>
</dbReference>
<dbReference type="GO" id="GO:0006085">
    <property type="term" value="P:acetyl-CoA biosynthetic process"/>
    <property type="evidence" value="ECO:0007669"/>
    <property type="project" value="UniProtKB-UniRule"/>
</dbReference>
<dbReference type="PANTHER" id="PTHR21060">
    <property type="entry name" value="ACETATE KINASE"/>
    <property type="match status" value="1"/>
</dbReference>
<dbReference type="NCBIfam" id="TIGR00016">
    <property type="entry name" value="ackA"/>
    <property type="match status" value="1"/>
</dbReference>
<dbReference type="GO" id="GO:0005524">
    <property type="term" value="F:ATP binding"/>
    <property type="evidence" value="ECO:0007669"/>
    <property type="project" value="UniProtKB-KW"/>
</dbReference>
<comment type="subcellular location">
    <subcellularLocation>
        <location evidence="6">Cytoplasm</location>
    </subcellularLocation>
</comment>
<evidence type="ECO:0000256" key="1">
    <source>
        <dbReference type="ARBA" id="ARBA00008748"/>
    </source>
</evidence>
<dbReference type="UniPathway" id="UPA00340">
    <property type="reaction ID" value="UER00458"/>
</dbReference>
<dbReference type="EMBL" id="CP011021">
    <property type="protein sequence ID" value="AKA50017.1"/>
    <property type="molecule type" value="Genomic_DNA"/>
</dbReference>
<keyword evidence="6" id="KW-0479">Metal-binding</keyword>
<feature type="site" description="Transition state stabilizer" evidence="6">
    <location>
        <position position="179"/>
    </location>
</feature>
<evidence type="ECO:0000256" key="3">
    <source>
        <dbReference type="ARBA" id="ARBA00022741"/>
    </source>
</evidence>
<dbReference type="InterPro" id="IPR043129">
    <property type="entry name" value="ATPase_NBD"/>
</dbReference>
<comment type="catalytic activity">
    <reaction evidence="6">
        <text>acetate + ATP = acetyl phosphate + ADP</text>
        <dbReference type="Rhea" id="RHEA:11352"/>
        <dbReference type="ChEBI" id="CHEBI:22191"/>
        <dbReference type="ChEBI" id="CHEBI:30089"/>
        <dbReference type="ChEBI" id="CHEBI:30616"/>
        <dbReference type="ChEBI" id="CHEBI:456216"/>
        <dbReference type="EC" id="2.7.2.1"/>
    </reaction>
</comment>
<dbReference type="PROSITE" id="PS01075">
    <property type="entry name" value="ACETATE_KINASE_1"/>
    <property type="match status" value="1"/>
</dbReference>
<evidence type="ECO:0000256" key="5">
    <source>
        <dbReference type="ARBA" id="ARBA00022840"/>
    </source>
</evidence>
<keyword evidence="5 6" id="KW-0067">ATP-binding</keyword>
<dbReference type="PRINTS" id="PR00471">
    <property type="entry name" value="ACETATEKNASE"/>
</dbReference>
<feature type="binding site" evidence="6">
    <location>
        <begin position="329"/>
        <end position="333"/>
    </location>
    <ligand>
        <name>ATP</name>
        <dbReference type="ChEBI" id="CHEBI:30616"/>
    </ligand>
</feature>
<dbReference type="HAMAP" id="MF_00020">
    <property type="entry name" value="Acetate_kinase"/>
    <property type="match status" value="1"/>
</dbReference>
<feature type="binding site" evidence="6">
    <location>
        <position position="384"/>
    </location>
    <ligand>
        <name>Mg(2+)</name>
        <dbReference type="ChEBI" id="CHEBI:18420"/>
    </ligand>
</feature>
<dbReference type="EC" id="2.7.2.1" evidence="6"/>
<dbReference type="PANTHER" id="PTHR21060:SF15">
    <property type="entry name" value="ACETATE KINASE-RELATED"/>
    <property type="match status" value="1"/>
</dbReference>
<name>A0A0D5ZJX2_9BACT</name>
<dbReference type="NCBIfam" id="NF005520">
    <property type="entry name" value="PRK07157.1"/>
    <property type="match status" value="1"/>
</dbReference>
<comment type="subunit">
    <text evidence="6">Homodimer.</text>
</comment>
<gene>
    <name evidence="6" type="primary">ackA</name>
    <name evidence="8" type="ORF">VO56_02000</name>
</gene>
<keyword evidence="6" id="KW-0460">Magnesium</keyword>
<keyword evidence="6" id="KW-0963">Cytoplasm</keyword>
<reference evidence="8 9" key="1">
    <citation type="journal article" date="2015" name="Genome Announc.">
        <title>Complete Genome Sequence of Mycoplasma meleagridis, a Possible Emerging Pathogen in Chickens.</title>
        <authorList>
            <person name="Abolnik C."/>
        </authorList>
    </citation>
    <scope>NUCLEOTIDE SEQUENCE [LARGE SCALE GENOMIC DNA]</scope>
    <source>
        <strain evidence="8 9">B2096 8B</strain>
    </source>
</reference>
<proteinExistence type="inferred from homology"/>
<evidence type="ECO:0000256" key="2">
    <source>
        <dbReference type="ARBA" id="ARBA00022679"/>
    </source>
</evidence>